<dbReference type="KEGG" id="lacs:H4075_14750"/>
<sequence>MGSYYSLLLVIPAAILFLLAKRFVEKKKGNAVSLFKAALKEENTGRYEAAIIQYELALQEAEKKGFDKSLRLLINEKLKVLHTITEYEREMYVHPQVYKITPGAKL</sequence>
<protein>
    <recommendedName>
        <fullName evidence="3">Tetratricopeptide repeat protein</fullName>
    </recommendedName>
</protein>
<organism evidence="1 2">
    <name type="scientific">Lacibacter sediminis</name>
    <dbReference type="NCBI Taxonomy" id="2760713"/>
    <lineage>
        <taxon>Bacteria</taxon>
        <taxon>Pseudomonadati</taxon>
        <taxon>Bacteroidota</taxon>
        <taxon>Chitinophagia</taxon>
        <taxon>Chitinophagales</taxon>
        <taxon>Chitinophagaceae</taxon>
        <taxon>Lacibacter</taxon>
    </lineage>
</organism>
<reference evidence="2" key="1">
    <citation type="submission" date="2020-08" db="EMBL/GenBank/DDBJ databases">
        <title>Lacibacter sp. S13-6-6 genome sequencing.</title>
        <authorList>
            <person name="Jin L."/>
        </authorList>
    </citation>
    <scope>NUCLEOTIDE SEQUENCE [LARGE SCALE GENOMIC DNA]</scope>
    <source>
        <strain evidence="2">S13-6-6</strain>
    </source>
</reference>
<evidence type="ECO:0008006" key="3">
    <source>
        <dbReference type="Google" id="ProtNLM"/>
    </source>
</evidence>
<accession>A0A7G5XCX9</accession>
<dbReference type="SUPFAM" id="SSF116846">
    <property type="entry name" value="MIT domain"/>
    <property type="match status" value="1"/>
</dbReference>
<dbReference type="EMBL" id="CP060007">
    <property type="protein sequence ID" value="QNA43332.1"/>
    <property type="molecule type" value="Genomic_DNA"/>
</dbReference>
<proteinExistence type="predicted"/>
<evidence type="ECO:0000313" key="1">
    <source>
        <dbReference type="EMBL" id="QNA43332.1"/>
    </source>
</evidence>
<gene>
    <name evidence="1" type="ORF">H4075_14750</name>
</gene>
<dbReference type="AlphaFoldDB" id="A0A7G5XCX9"/>
<evidence type="ECO:0000313" key="2">
    <source>
        <dbReference type="Proteomes" id="UP000515344"/>
    </source>
</evidence>
<dbReference type="InterPro" id="IPR036181">
    <property type="entry name" value="MIT_dom_sf"/>
</dbReference>
<dbReference type="RefSeq" id="WP_182801597.1">
    <property type="nucleotide sequence ID" value="NZ_CP060007.1"/>
</dbReference>
<keyword evidence="2" id="KW-1185">Reference proteome</keyword>
<dbReference type="Proteomes" id="UP000515344">
    <property type="component" value="Chromosome"/>
</dbReference>
<name>A0A7G5XCX9_9BACT</name>